<name>A0A1D2M824_ORCCI</name>
<keyword evidence="1" id="KW-0472">Membrane</keyword>
<dbReference type="Proteomes" id="UP000094527">
    <property type="component" value="Unassembled WGS sequence"/>
</dbReference>
<evidence type="ECO:0000313" key="2">
    <source>
        <dbReference type="EMBL" id="ODM89105.1"/>
    </source>
</evidence>
<keyword evidence="1" id="KW-1133">Transmembrane helix</keyword>
<evidence type="ECO:0000256" key="1">
    <source>
        <dbReference type="SAM" id="Phobius"/>
    </source>
</evidence>
<accession>A0A1D2M824</accession>
<feature type="transmembrane region" description="Helical" evidence="1">
    <location>
        <begin position="12"/>
        <end position="42"/>
    </location>
</feature>
<gene>
    <name evidence="2" type="ORF">Ocin01_17576</name>
</gene>
<comment type="caution">
    <text evidence="2">The sequence shown here is derived from an EMBL/GenBank/DDBJ whole genome shotgun (WGS) entry which is preliminary data.</text>
</comment>
<feature type="transmembrane region" description="Helical" evidence="1">
    <location>
        <begin position="80"/>
        <end position="102"/>
    </location>
</feature>
<keyword evidence="3" id="KW-1185">Reference proteome</keyword>
<sequence length="184" mass="19900">MIHPCCGFPLRNGAIVLSIIDIVGSVFGSISSIITLICVIVQKVGDSPLVEDGSAGTGTPSSPSHRNQGITKLLDESSSAVYSVLGFVTLTCIVELILSMILLRGAKTRDVSYCKVWWRTKLGIFLASTAVIVFAFVVSDDRLDFAVGGIFGIMYQCYGLWVVKAFILELEFPTDCEQKGIEKL</sequence>
<dbReference type="EMBL" id="LJIJ01002906">
    <property type="protein sequence ID" value="ODM89105.1"/>
    <property type="molecule type" value="Genomic_DNA"/>
</dbReference>
<reference evidence="2 3" key="1">
    <citation type="journal article" date="2016" name="Genome Biol. Evol.">
        <title>Gene Family Evolution Reflects Adaptation to Soil Environmental Stressors in the Genome of the Collembolan Orchesella cincta.</title>
        <authorList>
            <person name="Faddeeva-Vakhrusheva A."/>
            <person name="Derks M.F."/>
            <person name="Anvar S.Y."/>
            <person name="Agamennone V."/>
            <person name="Suring W."/>
            <person name="Smit S."/>
            <person name="van Straalen N.M."/>
            <person name="Roelofs D."/>
        </authorList>
    </citation>
    <scope>NUCLEOTIDE SEQUENCE [LARGE SCALE GENOMIC DNA]</scope>
    <source>
        <tissue evidence="2">Mixed pool</tissue>
    </source>
</reference>
<dbReference type="AlphaFoldDB" id="A0A1D2M824"/>
<protein>
    <submittedName>
        <fullName evidence="2">Uncharacterized protein</fullName>
    </submittedName>
</protein>
<keyword evidence="1" id="KW-0812">Transmembrane</keyword>
<evidence type="ECO:0000313" key="3">
    <source>
        <dbReference type="Proteomes" id="UP000094527"/>
    </source>
</evidence>
<feature type="transmembrane region" description="Helical" evidence="1">
    <location>
        <begin position="122"/>
        <end position="139"/>
    </location>
</feature>
<organism evidence="2 3">
    <name type="scientific">Orchesella cincta</name>
    <name type="common">Springtail</name>
    <name type="synonym">Podura cincta</name>
    <dbReference type="NCBI Taxonomy" id="48709"/>
    <lineage>
        <taxon>Eukaryota</taxon>
        <taxon>Metazoa</taxon>
        <taxon>Ecdysozoa</taxon>
        <taxon>Arthropoda</taxon>
        <taxon>Hexapoda</taxon>
        <taxon>Collembola</taxon>
        <taxon>Entomobryomorpha</taxon>
        <taxon>Entomobryoidea</taxon>
        <taxon>Orchesellidae</taxon>
        <taxon>Orchesellinae</taxon>
        <taxon>Orchesella</taxon>
    </lineage>
</organism>
<proteinExistence type="predicted"/>
<feature type="transmembrane region" description="Helical" evidence="1">
    <location>
        <begin position="145"/>
        <end position="163"/>
    </location>
</feature>